<dbReference type="GO" id="GO:0004312">
    <property type="term" value="F:fatty acid synthase activity"/>
    <property type="evidence" value="ECO:0007669"/>
    <property type="project" value="TreeGrafter"/>
</dbReference>
<dbReference type="Gene3D" id="3.40.50.720">
    <property type="entry name" value="NAD(P)-binding Rossmann-like Domain"/>
    <property type="match status" value="1"/>
</dbReference>
<sequence length="266" mass="29311">MHASWSCLAPFGCFVEIGKRELVDAGRLNMHVFLKNTTFTALDLSELFYAQDAFYRTMLYDLTAESLYRAGITRPSPIATFDVADIAQAYRHFTTKDRVGKIAVCIDKAQSRVPVMPSQYKAVFDFNKTYLLPTAQQLVSRLVDAGADVTIIRGDVSDVNRVREAVSACTAKGPIGGVVQAAMGLRKALFTSMSNDAWHTGIRPKWQGTWNLHDALEGHDEALDFFLMTSSLSGSCGTATESNYCAANGFLDAFTRWRRGQGKPAI</sequence>
<keyword evidence="1" id="KW-0596">Phosphopantetheine</keyword>
<dbReference type="PANTHER" id="PTHR43775">
    <property type="entry name" value="FATTY ACID SYNTHASE"/>
    <property type="match status" value="1"/>
</dbReference>
<dbReference type="InterPro" id="IPR013968">
    <property type="entry name" value="PKS_KR"/>
</dbReference>
<dbReference type="Proteomes" id="UP000824596">
    <property type="component" value="Unassembled WGS sequence"/>
</dbReference>
<comment type="caution">
    <text evidence="5">The sequence shown here is derived from an EMBL/GenBank/DDBJ whole genome shotgun (WGS) entry which is preliminary data.</text>
</comment>
<dbReference type="AlphaFoldDB" id="A0A9P8MR48"/>
<dbReference type="OrthoDB" id="329835at2759"/>
<organism evidence="5 6">
    <name type="scientific">Hirsutella rhossiliensis</name>
    <dbReference type="NCBI Taxonomy" id="111463"/>
    <lineage>
        <taxon>Eukaryota</taxon>
        <taxon>Fungi</taxon>
        <taxon>Dikarya</taxon>
        <taxon>Ascomycota</taxon>
        <taxon>Pezizomycotina</taxon>
        <taxon>Sordariomycetes</taxon>
        <taxon>Hypocreomycetidae</taxon>
        <taxon>Hypocreales</taxon>
        <taxon>Ophiocordycipitaceae</taxon>
        <taxon>Hirsutella</taxon>
    </lineage>
</organism>
<dbReference type="GO" id="GO:0044550">
    <property type="term" value="P:secondary metabolite biosynthetic process"/>
    <property type="evidence" value="ECO:0007669"/>
    <property type="project" value="TreeGrafter"/>
</dbReference>
<proteinExistence type="predicted"/>
<evidence type="ECO:0000313" key="5">
    <source>
        <dbReference type="EMBL" id="KAH0959897.1"/>
    </source>
</evidence>
<evidence type="ECO:0000256" key="3">
    <source>
        <dbReference type="ARBA" id="ARBA00023002"/>
    </source>
</evidence>
<dbReference type="GeneID" id="68358047"/>
<evidence type="ECO:0000256" key="1">
    <source>
        <dbReference type="ARBA" id="ARBA00022450"/>
    </source>
</evidence>
<dbReference type="RefSeq" id="XP_044717410.1">
    <property type="nucleotide sequence ID" value="XM_044867389.1"/>
</dbReference>
<dbReference type="Gene3D" id="3.90.180.10">
    <property type="entry name" value="Medium-chain alcohol dehydrogenases, catalytic domain"/>
    <property type="match status" value="1"/>
</dbReference>
<evidence type="ECO:0000256" key="2">
    <source>
        <dbReference type="ARBA" id="ARBA00022553"/>
    </source>
</evidence>
<name>A0A9P8MR48_9HYPO</name>
<dbReference type="InterPro" id="IPR057326">
    <property type="entry name" value="KR_dom"/>
</dbReference>
<feature type="domain" description="Ketoreductase" evidence="4">
    <location>
        <begin position="128"/>
        <end position="266"/>
    </location>
</feature>
<dbReference type="InterPro" id="IPR050091">
    <property type="entry name" value="PKS_NRPS_Biosynth_Enz"/>
</dbReference>
<dbReference type="GO" id="GO:0016491">
    <property type="term" value="F:oxidoreductase activity"/>
    <property type="evidence" value="ECO:0007669"/>
    <property type="project" value="UniProtKB-KW"/>
</dbReference>
<protein>
    <submittedName>
        <fullName evidence="5">KR domain-containing protein</fullName>
    </submittedName>
</protein>
<dbReference type="GO" id="GO:0006633">
    <property type="term" value="P:fatty acid biosynthetic process"/>
    <property type="evidence" value="ECO:0007669"/>
    <property type="project" value="TreeGrafter"/>
</dbReference>
<dbReference type="PANTHER" id="PTHR43775:SF50">
    <property type="entry name" value="HIGHLY REDUCING POLYKETIDE SYNTHASE SRDA"/>
    <property type="match status" value="1"/>
</dbReference>
<gene>
    <name evidence="5" type="ORF">HRG_08918</name>
</gene>
<dbReference type="InterPro" id="IPR036291">
    <property type="entry name" value="NAD(P)-bd_dom_sf"/>
</dbReference>
<reference evidence="5" key="1">
    <citation type="submission" date="2021-09" db="EMBL/GenBank/DDBJ databases">
        <title>A high-quality genome of the endoparasitic fungus Hirsutella rhossiliensis with a comparison of Hirsutella genomes reveals transposable elements contributing to genome size variation.</title>
        <authorList>
            <person name="Lin R."/>
            <person name="Jiao Y."/>
            <person name="Sun X."/>
            <person name="Ling J."/>
            <person name="Xie B."/>
            <person name="Cheng X."/>
        </authorList>
    </citation>
    <scope>NUCLEOTIDE SEQUENCE</scope>
    <source>
        <strain evidence="5">HR02</strain>
    </source>
</reference>
<keyword evidence="3" id="KW-0560">Oxidoreductase</keyword>
<dbReference type="Pfam" id="PF08659">
    <property type="entry name" value="KR"/>
    <property type="match status" value="1"/>
</dbReference>
<dbReference type="SMART" id="SM00822">
    <property type="entry name" value="PKS_KR"/>
    <property type="match status" value="1"/>
</dbReference>
<dbReference type="EMBL" id="JAIZPD010000011">
    <property type="protein sequence ID" value="KAH0959897.1"/>
    <property type="molecule type" value="Genomic_DNA"/>
</dbReference>
<accession>A0A9P8MR48</accession>
<dbReference type="SUPFAM" id="SSF51735">
    <property type="entry name" value="NAD(P)-binding Rossmann-fold domains"/>
    <property type="match status" value="1"/>
</dbReference>
<keyword evidence="6" id="KW-1185">Reference proteome</keyword>
<keyword evidence="2" id="KW-0597">Phosphoprotein</keyword>
<evidence type="ECO:0000259" key="4">
    <source>
        <dbReference type="SMART" id="SM00822"/>
    </source>
</evidence>
<evidence type="ECO:0000313" key="6">
    <source>
        <dbReference type="Proteomes" id="UP000824596"/>
    </source>
</evidence>